<sequence>MDDGARAKRYVEVGSYTDPQGQVTPLWVQWWDGQRFDVERVLDRRQAHSFRCGGGGLRYTVRVRGHDTYLFYENPRWFVEAKVAG</sequence>
<proteinExistence type="predicted"/>
<comment type="caution">
    <text evidence="1">The sequence shown here is derived from an EMBL/GenBank/DDBJ whole genome shotgun (WGS) entry which is preliminary data.</text>
</comment>
<keyword evidence="2" id="KW-1185">Reference proteome</keyword>
<dbReference type="RefSeq" id="WP_283713008.1">
    <property type="nucleotide sequence ID" value="NZ_JASJEW010000002.1"/>
</dbReference>
<accession>A0ABT6ZLG6</accession>
<dbReference type="EMBL" id="JASJEX010000003">
    <property type="protein sequence ID" value="MDJ1129888.1"/>
    <property type="molecule type" value="Genomic_DNA"/>
</dbReference>
<organism evidence="1 2">
    <name type="scientific">Kribbibacterium absianum</name>
    <dbReference type="NCBI Taxonomy" id="3044210"/>
    <lineage>
        <taxon>Bacteria</taxon>
        <taxon>Bacillati</taxon>
        <taxon>Actinomycetota</taxon>
        <taxon>Coriobacteriia</taxon>
        <taxon>Coriobacteriales</taxon>
        <taxon>Kribbibacteriaceae</taxon>
        <taxon>Kribbibacterium</taxon>
    </lineage>
</organism>
<name>A0ABT6ZLG6_9ACTN</name>
<evidence type="ECO:0000313" key="2">
    <source>
        <dbReference type="Proteomes" id="UP001431693"/>
    </source>
</evidence>
<reference evidence="1" key="1">
    <citation type="submission" date="2023-05" db="EMBL/GenBank/DDBJ databases">
        <title>[olsenella] sp. nov., isolated from a pig farm feces dump.</title>
        <authorList>
            <person name="Chang Y.-H."/>
        </authorList>
    </citation>
    <scope>NUCLEOTIDE SEQUENCE</scope>
    <source>
        <strain evidence="1">YH-ols2217</strain>
    </source>
</reference>
<evidence type="ECO:0000313" key="1">
    <source>
        <dbReference type="EMBL" id="MDJ1129888.1"/>
    </source>
</evidence>
<dbReference type="Proteomes" id="UP001431693">
    <property type="component" value="Unassembled WGS sequence"/>
</dbReference>
<gene>
    <name evidence="1" type="ORF">QJ043_07340</name>
</gene>
<protein>
    <submittedName>
        <fullName evidence="1">Uncharacterized protein</fullName>
    </submittedName>
</protein>